<feature type="non-terminal residue" evidence="2">
    <location>
        <position position="1"/>
    </location>
</feature>
<feature type="non-terminal residue" evidence="2">
    <location>
        <position position="128"/>
    </location>
</feature>
<name>A0A3S1AYB5_ELYCH</name>
<dbReference type="OrthoDB" id="6262911at2759"/>
<organism evidence="2 3">
    <name type="scientific">Elysia chlorotica</name>
    <name type="common">Eastern emerald elysia</name>
    <name type="synonym">Sea slug</name>
    <dbReference type="NCBI Taxonomy" id="188477"/>
    <lineage>
        <taxon>Eukaryota</taxon>
        <taxon>Metazoa</taxon>
        <taxon>Spiralia</taxon>
        <taxon>Lophotrochozoa</taxon>
        <taxon>Mollusca</taxon>
        <taxon>Gastropoda</taxon>
        <taxon>Heterobranchia</taxon>
        <taxon>Euthyneura</taxon>
        <taxon>Panpulmonata</taxon>
        <taxon>Sacoglossa</taxon>
        <taxon>Placobranchoidea</taxon>
        <taxon>Plakobranchidae</taxon>
        <taxon>Elysia</taxon>
    </lineage>
</organism>
<protein>
    <submittedName>
        <fullName evidence="2">Uncharacterized protein</fullName>
    </submittedName>
</protein>
<comment type="caution">
    <text evidence="2">The sequence shown here is derived from an EMBL/GenBank/DDBJ whole genome shotgun (WGS) entry which is preliminary data.</text>
</comment>
<feature type="region of interest" description="Disordered" evidence="1">
    <location>
        <begin position="94"/>
        <end position="128"/>
    </location>
</feature>
<evidence type="ECO:0000313" key="3">
    <source>
        <dbReference type="Proteomes" id="UP000271974"/>
    </source>
</evidence>
<keyword evidence="3" id="KW-1185">Reference proteome</keyword>
<sequence length="128" mass="14076">FLHLDSPLSSVSIYFTFSKFDSQELKNAYDTLKTRDVIVKLKRFEKERTGVVSNAAVLNSHKCKKVYQEAMKPLVPATFFSNIGSVVRLLQTASSTATPTSPASTTVPPVSHVQLDTGQARPEDCPSE</sequence>
<dbReference type="Proteomes" id="UP000271974">
    <property type="component" value="Unassembled WGS sequence"/>
</dbReference>
<proteinExistence type="predicted"/>
<dbReference type="EMBL" id="RQTK01000749">
    <property type="protein sequence ID" value="RUS75350.1"/>
    <property type="molecule type" value="Genomic_DNA"/>
</dbReference>
<gene>
    <name evidence="2" type="ORF">EGW08_016895</name>
</gene>
<accession>A0A3S1AYB5</accession>
<evidence type="ECO:0000313" key="2">
    <source>
        <dbReference type="EMBL" id="RUS75350.1"/>
    </source>
</evidence>
<feature type="compositionally biased region" description="Low complexity" evidence="1">
    <location>
        <begin position="94"/>
        <end position="111"/>
    </location>
</feature>
<dbReference type="AlphaFoldDB" id="A0A3S1AYB5"/>
<reference evidence="2 3" key="1">
    <citation type="submission" date="2019-01" db="EMBL/GenBank/DDBJ databases">
        <title>A draft genome assembly of the solar-powered sea slug Elysia chlorotica.</title>
        <authorList>
            <person name="Cai H."/>
            <person name="Li Q."/>
            <person name="Fang X."/>
            <person name="Li J."/>
            <person name="Curtis N.E."/>
            <person name="Altenburger A."/>
            <person name="Shibata T."/>
            <person name="Feng M."/>
            <person name="Maeda T."/>
            <person name="Schwartz J.A."/>
            <person name="Shigenobu S."/>
            <person name="Lundholm N."/>
            <person name="Nishiyama T."/>
            <person name="Yang H."/>
            <person name="Hasebe M."/>
            <person name="Li S."/>
            <person name="Pierce S.K."/>
            <person name="Wang J."/>
        </authorList>
    </citation>
    <scope>NUCLEOTIDE SEQUENCE [LARGE SCALE GENOMIC DNA]</scope>
    <source>
        <strain evidence="2">EC2010</strain>
        <tissue evidence="2">Whole organism of an adult</tissue>
    </source>
</reference>
<evidence type="ECO:0000256" key="1">
    <source>
        <dbReference type="SAM" id="MobiDB-lite"/>
    </source>
</evidence>